<sequence length="209" mass="23062">MAPLRAAAWEAWPEVPPPPEAEVAAVASNMVFNGVSMRATTFKSSRSSEEIVAFYARLWGKQAVTGDMAGWRVVGHPQDGYYLTVQVRAEGQGSTGHIGVMRITDRDPPKPGSDFPTLPGTRVPNDIRYPDDRPPVRTLLLINSRTPYENASFYERTLAAQQWQKVSHDACRPGASQCTDRYVRGTQNMDLSMASGENAQTRIVVILLN</sequence>
<organism evidence="2 3">
    <name type="scientific">Dyella solisilvae</name>
    <dbReference type="NCBI Taxonomy" id="1920168"/>
    <lineage>
        <taxon>Bacteria</taxon>
        <taxon>Pseudomonadati</taxon>
        <taxon>Pseudomonadota</taxon>
        <taxon>Gammaproteobacteria</taxon>
        <taxon>Lysobacterales</taxon>
        <taxon>Rhodanobacteraceae</taxon>
        <taxon>Dyella</taxon>
    </lineage>
</organism>
<protein>
    <submittedName>
        <fullName evidence="2">Uncharacterized protein</fullName>
    </submittedName>
</protein>
<dbReference type="AlphaFoldDB" id="A0A370K919"/>
<reference evidence="2 3" key="1">
    <citation type="submission" date="2018-07" db="EMBL/GenBank/DDBJ databases">
        <title>Dyella solisilvae sp. nov., isolated from the pine and broad-leaved mixed forest soil.</title>
        <authorList>
            <person name="Gao Z."/>
            <person name="Qiu L."/>
        </authorList>
    </citation>
    <scope>NUCLEOTIDE SEQUENCE [LARGE SCALE GENOMIC DNA]</scope>
    <source>
        <strain evidence="2 3">DHG54</strain>
    </source>
</reference>
<keyword evidence="3" id="KW-1185">Reference proteome</keyword>
<comment type="caution">
    <text evidence="2">The sequence shown here is derived from an EMBL/GenBank/DDBJ whole genome shotgun (WGS) entry which is preliminary data.</text>
</comment>
<evidence type="ECO:0000313" key="3">
    <source>
        <dbReference type="Proteomes" id="UP000254711"/>
    </source>
</evidence>
<dbReference type="Proteomes" id="UP000254711">
    <property type="component" value="Unassembled WGS sequence"/>
</dbReference>
<feature type="region of interest" description="Disordered" evidence="1">
    <location>
        <begin position="100"/>
        <end position="119"/>
    </location>
</feature>
<accession>A0A370K919</accession>
<gene>
    <name evidence="2" type="ORF">DVT68_08340</name>
</gene>
<dbReference type="EMBL" id="QQSY01000002">
    <property type="protein sequence ID" value="RDI98530.1"/>
    <property type="molecule type" value="Genomic_DNA"/>
</dbReference>
<proteinExistence type="predicted"/>
<evidence type="ECO:0000256" key="1">
    <source>
        <dbReference type="SAM" id="MobiDB-lite"/>
    </source>
</evidence>
<name>A0A370K919_9GAMM</name>
<evidence type="ECO:0000313" key="2">
    <source>
        <dbReference type="EMBL" id="RDI98530.1"/>
    </source>
</evidence>